<gene>
    <name evidence="2" type="ORF">F7P68_0008270</name>
    <name evidence="1" type="ORF">SN16_06905</name>
</gene>
<reference evidence="4" key="2">
    <citation type="submission" date="2020-04" db="EMBL/GenBank/DDBJ databases">
        <title>Genome analysis and biological profiling of marine Cellulosimicrobium funkei MOSEL-ME6.</title>
        <authorList>
            <person name="Tanveer F."/>
            <person name="Xie Y."/>
            <person name="Shinwari Z.K."/>
        </authorList>
    </citation>
    <scope>NUCLEOTIDE SEQUENCE [LARGE SCALE GENOMIC DNA]</scope>
    <source>
        <strain evidence="4">MOSEL-ME25</strain>
    </source>
</reference>
<dbReference type="Proteomes" id="UP000031546">
    <property type="component" value="Unassembled WGS sequence"/>
</dbReference>
<dbReference type="OrthoDB" id="9795766at2"/>
<dbReference type="AlphaFoldDB" id="A0A0C2HGW6"/>
<dbReference type="RefSeq" id="WP_040105881.1">
    <property type="nucleotide sequence ID" value="NZ_JABEVU030000001.1"/>
</dbReference>
<accession>A0A0C2HGW6</accession>
<proteinExistence type="predicted"/>
<evidence type="ECO:0000313" key="1">
    <source>
        <dbReference type="EMBL" id="KIH70869.1"/>
    </source>
</evidence>
<reference evidence="1 3" key="1">
    <citation type="submission" date="2015-01" db="EMBL/GenBank/DDBJ databases">
        <title>Genome sequences of high lactate-tolerant strain Salinicoccus roseus W12 with industrial interest.</title>
        <authorList>
            <person name="Wang H."/>
            <person name="Yu B."/>
        </authorList>
    </citation>
    <scope>NUCLEOTIDE SEQUENCE [LARGE SCALE GENOMIC DNA]</scope>
    <source>
        <strain evidence="1 3">W12</strain>
    </source>
</reference>
<evidence type="ECO:0008006" key="5">
    <source>
        <dbReference type="Google" id="ProtNLM"/>
    </source>
</evidence>
<evidence type="ECO:0000313" key="4">
    <source>
        <dbReference type="Proteomes" id="UP000527860"/>
    </source>
</evidence>
<comment type="caution">
    <text evidence="1">The sequence shown here is derived from an EMBL/GenBank/DDBJ whole genome shotgun (WGS) entry which is preliminary data.</text>
</comment>
<protein>
    <recommendedName>
        <fullName evidence="5">Antitoxin MazE</fullName>
    </recommendedName>
</protein>
<dbReference type="Gene3D" id="2.10.260.10">
    <property type="match status" value="1"/>
</dbReference>
<dbReference type="InterPro" id="IPR037914">
    <property type="entry name" value="SpoVT-AbrB_sf"/>
</dbReference>
<dbReference type="EMBL" id="JABEVU030000001">
    <property type="protein sequence ID" value="MDB0580527.1"/>
    <property type="molecule type" value="Genomic_DNA"/>
</dbReference>
<reference evidence="2 4" key="4">
    <citation type="submission" date="2022-12" db="EMBL/GenBank/DDBJ databases">
        <title>Genome analysis and biological profiling of marine Salinicoccus roseus MOSEL-ME25.</title>
        <authorList>
            <person name="Mirza F.T."/>
            <person name="Xie Y."/>
            <person name="Shinwari Z.K."/>
        </authorList>
    </citation>
    <scope>NUCLEOTIDE SEQUENCE [LARGE SCALE GENOMIC DNA]</scope>
    <source>
        <strain evidence="2 4">MOSEL-ME25</strain>
    </source>
</reference>
<sequence>MDNTKRKVLNREARILPWGDSQGVRLTREVLKEAGFDVDATELELEVEPNRISLVPKNKVTPFQKLFDGYESRKPETESLWEEAEPMGKEEW</sequence>
<dbReference type="EMBL" id="JXII01000005">
    <property type="protein sequence ID" value="KIH70869.1"/>
    <property type="molecule type" value="Genomic_DNA"/>
</dbReference>
<keyword evidence="4" id="KW-1185">Reference proteome</keyword>
<organism evidence="1 3">
    <name type="scientific">Salinicoccus roseus</name>
    <dbReference type="NCBI Taxonomy" id="45670"/>
    <lineage>
        <taxon>Bacteria</taxon>
        <taxon>Bacillati</taxon>
        <taxon>Bacillota</taxon>
        <taxon>Bacilli</taxon>
        <taxon>Bacillales</taxon>
        <taxon>Staphylococcaceae</taxon>
        <taxon>Salinicoccus</taxon>
    </lineage>
</organism>
<dbReference type="GeneID" id="77845282"/>
<dbReference type="Proteomes" id="UP000527860">
    <property type="component" value="Unassembled WGS sequence"/>
</dbReference>
<dbReference type="STRING" id="45670.SN16_06905"/>
<dbReference type="SUPFAM" id="SSF89447">
    <property type="entry name" value="AbrB/MazE/MraZ-like"/>
    <property type="match status" value="1"/>
</dbReference>
<reference evidence="2" key="3">
    <citation type="submission" date="2020-04" db="EMBL/GenBank/DDBJ databases">
        <authorList>
            <person name="Tanveer F."/>
            <person name="Xie Y."/>
            <person name="Shinwari Z.K."/>
        </authorList>
    </citation>
    <scope>NUCLEOTIDE SEQUENCE</scope>
    <source>
        <strain evidence="2">MOSEL-ME25</strain>
    </source>
</reference>
<name>A0A0C2HGW6_9STAP</name>
<evidence type="ECO:0000313" key="2">
    <source>
        <dbReference type="EMBL" id="MDB0580527.1"/>
    </source>
</evidence>
<evidence type="ECO:0000313" key="3">
    <source>
        <dbReference type="Proteomes" id="UP000031546"/>
    </source>
</evidence>